<proteinExistence type="predicted"/>
<accession>A0A841KQK7</accession>
<dbReference type="Proteomes" id="UP000579281">
    <property type="component" value="Unassembled WGS sequence"/>
</dbReference>
<sequence length="256" mass="29230">MMFSFENEFVTIERIEVEEIPCLKIRAKGSQGQMPTVIYYHGWSSSKEYQRFRGVSLAAYGYQVILPDALHHGERNPIQHSDPKMMEEYFWKVVLQNVEESRALIRGLVENHSADPQRIGVMGSSMGGFSASGIFVHNPDLKCLVNFNGSCAWAKSEEIFRKRGKIPSADPSHIAVLAQYDPLQQKEALKGRPILMLHGDADSSVPIDCQRVFYQKVSSLYKDAPEKLKFQEIPRMDHYISTGMLEEAIIWLKKYL</sequence>
<dbReference type="GO" id="GO:0052689">
    <property type="term" value="F:carboxylic ester hydrolase activity"/>
    <property type="evidence" value="ECO:0007669"/>
    <property type="project" value="UniProtKB-ARBA"/>
</dbReference>
<gene>
    <name evidence="3" type="ORF">HNQ80_000478</name>
</gene>
<name>A0A841KQK7_9FIRM</name>
<keyword evidence="1" id="KW-0378">Hydrolase</keyword>
<dbReference type="InterPro" id="IPR002925">
    <property type="entry name" value="Dienelactn_hydro"/>
</dbReference>
<dbReference type="SUPFAM" id="SSF53474">
    <property type="entry name" value="alpha/beta-Hydrolases"/>
    <property type="match status" value="1"/>
</dbReference>
<evidence type="ECO:0000313" key="3">
    <source>
        <dbReference type="EMBL" id="MBB6214398.1"/>
    </source>
</evidence>
<dbReference type="Pfam" id="PF01738">
    <property type="entry name" value="DLH"/>
    <property type="match status" value="1"/>
</dbReference>
<evidence type="ECO:0000259" key="2">
    <source>
        <dbReference type="Pfam" id="PF01738"/>
    </source>
</evidence>
<evidence type="ECO:0000313" key="4">
    <source>
        <dbReference type="Proteomes" id="UP000579281"/>
    </source>
</evidence>
<protein>
    <recommendedName>
        <fullName evidence="2">Dienelactone hydrolase domain-containing protein</fullName>
    </recommendedName>
</protein>
<dbReference type="InterPro" id="IPR029058">
    <property type="entry name" value="AB_hydrolase_fold"/>
</dbReference>
<keyword evidence="4" id="KW-1185">Reference proteome</keyword>
<dbReference type="InterPro" id="IPR050261">
    <property type="entry name" value="FrsA_esterase"/>
</dbReference>
<dbReference type="EMBL" id="JACHEN010000002">
    <property type="protein sequence ID" value="MBB6214398.1"/>
    <property type="molecule type" value="Genomic_DNA"/>
</dbReference>
<dbReference type="PANTHER" id="PTHR22946:SF9">
    <property type="entry name" value="POLYKETIDE TRANSFERASE AF380"/>
    <property type="match status" value="1"/>
</dbReference>
<reference evidence="3 4" key="1">
    <citation type="submission" date="2020-08" db="EMBL/GenBank/DDBJ databases">
        <title>Genomic Encyclopedia of Type Strains, Phase IV (KMG-IV): sequencing the most valuable type-strain genomes for metagenomic binning, comparative biology and taxonomic classification.</title>
        <authorList>
            <person name="Goeker M."/>
        </authorList>
    </citation>
    <scope>NUCLEOTIDE SEQUENCE [LARGE SCALE GENOMIC DNA]</scope>
    <source>
        <strain evidence="3 4">DSM 103526</strain>
    </source>
</reference>
<dbReference type="AlphaFoldDB" id="A0A841KQK7"/>
<dbReference type="PANTHER" id="PTHR22946">
    <property type="entry name" value="DIENELACTONE HYDROLASE DOMAIN-CONTAINING PROTEIN-RELATED"/>
    <property type="match status" value="1"/>
</dbReference>
<comment type="caution">
    <text evidence="3">The sequence shown here is derived from an EMBL/GenBank/DDBJ whole genome shotgun (WGS) entry which is preliminary data.</text>
</comment>
<organism evidence="3 4">
    <name type="scientific">Anaerosolibacter carboniphilus</name>
    <dbReference type="NCBI Taxonomy" id="1417629"/>
    <lineage>
        <taxon>Bacteria</taxon>
        <taxon>Bacillati</taxon>
        <taxon>Bacillota</taxon>
        <taxon>Clostridia</taxon>
        <taxon>Peptostreptococcales</taxon>
        <taxon>Thermotaleaceae</taxon>
        <taxon>Anaerosolibacter</taxon>
    </lineage>
</organism>
<feature type="domain" description="Dienelactone hydrolase" evidence="2">
    <location>
        <begin position="33"/>
        <end position="217"/>
    </location>
</feature>
<dbReference type="RefSeq" id="WP_184307794.1">
    <property type="nucleotide sequence ID" value="NZ_JACHEN010000002.1"/>
</dbReference>
<evidence type="ECO:0000256" key="1">
    <source>
        <dbReference type="ARBA" id="ARBA00022801"/>
    </source>
</evidence>
<dbReference type="Gene3D" id="3.40.50.1820">
    <property type="entry name" value="alpha/beta hydrolase"/>
    <property type="match status" value="1"/>
</dbReference>